<keyword evidence="3" id="KW-1185">Reference proteome</keyword>
<organism evidence="2 3">
    <name type="scientific">Paracoccus benzoatiresistens</name>
    <dbReference type="NCBI Taxonomy" id="2997341"/>
    <lineage>
        <taxon>Bacteria</taxon>
        <taxon>Pseudomonadati</taxon>
        <taxon>Pseudomonadota</taxon>
        <taxon>Alphaproteobacteria</taxon>
        <taxon>Rhodobacterales</taxon>
        <taxon>Paracoccaceae</taxon>
        <taxon>Paracoccus</taxon>
    </lineage>
</organism>
<dbReference type="RefSeq" id="WP_268942747.1">
    <property type="nucleotide sequence ID" value="NZ_JAPTYD010000021.1"/>
</dbReference>
<dbReference type="EMBL" id="JAPTYD010000021">
    <property type="protein sequence ID" value="MCZ0962699.1"/>
    <property type="molecule type" value="Genomic_DNA"/>
</dbReference>
<comment type="caution">
    <text evidence="2">The sequence shown here is derived from an EMBL/GenBank/DDBJ whole genome shotgun (WGS) entry which is preliminary data.</text>
</comment>
<protein>
    <recommendedName>
        <fullName evidence="4">DUF2510 domain-containing protein</fullName>
    </recommendedName>
</protein>
<reference evidence="2" key="1">
    <citation type="submission" date="2022-12" db="EMBL/GenBank/DDBJ databases">
        <title>Paracoccus sp. EF6 isolated from a lake water.</title>
        <authorList>
            <person name="Liu H."/>
        </authorList>
    </citation>
    <scope>NUCLEOTIDE SEQUENCE</scope>
    <source>
        <strain evidence="2">EF6</strain>
    </source>
</reference>
<evidence type="ECO:0008006" key="4">
    <source>
        <dbReference type="Google" id="ProtNLM"/>
    </source>
</evidence>
<evidence type="ECO:0000313" key="3">
    <source>
        <dbReference type="Proteomes" id="UP001149822"/>
    </source>
</evidence>
<evidence type="ECO:0000256" key="1">
    <source>
        <dbReference type="SAM" id="MobiDB-lite"/>
    </source>
</evidence>
<dbReference type="Proteomes" id="UP001149822">
    <property type="component" value="Unassembled WGS sequence"/>
</dbReference>
<sequence>MLWLPGRVWAAPEPPPPGDFPGAQYIDRSGCVFVRDGADWSPRLDKEGAPICGFPPSQPAVASGARESPLSPEEVLTAVLAEGLRSGDLLTDAPAAPLAAAAPDPAQAQLDQTLARQVELDARMRSALAGSAPKGLCALGLSPGQGRPAHHRRGRDAGVVPRHGGCRA</sequence>
<accession>A0ABT4J6I4</accession>
<evidence type="ECO:0000313" key="2">
    <source>
        <dbReference type="EMBL" id="MCZ0962699.1"/>
    </source>
</evidence>
<proteinExistence type="predicted"/>
<name>A0ABT4J6I4_9RHOB</name>
<feature type="region of interest" description="Disordered" evidence="1">
    <location>
        <begin position="140"/>
        <end position="168"/>
    </location>
</feature>
<gene>
    <name evidence="2" type="ORF">OU682_13845</name>
</gene>